<evidence type="ECO:0000313" key="3">
    <source>
        <dbReference type="Proteomes" id="UP000617951"/>
    </source>
</evidence>
<keyword evidence="3" id="KW-1185">Reference proteome</keyword>
<dbReference type="RefSeq" id="WP_249280204.1">
    <property type="nucleotide sequence ID" value="NZ_JACRSS010000002.1"/>
</dbReference>
<dbReference type="EMBL" id="JACRSS010000002">
    <property type="protein sequence ID" value="MBC8538443.1"/>
    <property type="molecule type" value="Genomic_DNA"/>
</dbReference>
<organism evidence="2 3">
    <name type="scientific">Guopingia tenuis</name>
    <dbReference type="NCBI Taxonomy" id="2763656"/>
    <lineage>
        <taxon>Bacteria</taxon>
        <taxon>Bacillati</taxon>
        <taxon>Bacillota</taxon>
        <taxon>Clostridia</taxon>
        <taxon>Christensenellales</taxon>
        <taxon>Christensenellaceae</taxon>
        <taxon>Guopingia</taxon>
    </lineage>
</organism>
<keyword evidence="1" id="KW-1133">Transmembrane helix</keyword>
<accession>A0A926HWK5</accession>
<evidence type="ECO:0000313" key="2">
    <source>
        <dbReference type="EMBL" id="MBC8538443.1"/>
    </source>
</evidence>
<keyword evidence="1" id="KW-0472">Membrane</keyword>
<evidence type="ECO:0008006" key="4">
    <source>
        <dbReference type="Google" id="ProtNLM"/>
    </source>
</evidence>
<evidence type="ECO:0000256" key="1">
    <source>
        <dbReference type="SAM" id="Phobius"/>
    </source>
</evidence>
<protein>
    <recommendedName>
        <fullName evidence="4">Tetratricopeptide repeat protein</fullName>
    </recommendedName>
</protein>
<comment type="caution">
    <text evidence="2">The sequence shown here is derived from an EMBL/GenBank/DDBJ whole genome shotgun (WGS) entry which is preliminary data.</text>
</comment>
<dbReference type="Proteomes" id="UP000617951">
    <property type="component" value="Unassembled WGS sequence"/>
</dbReference>
<name>A0A926HWK5_9FIRM</name>
<keyword evidence="1" id="KW-0812">Transmembrane</keyword>
<dbReference type="AlphaFoldDB" id="A0A926HWK5"/>
<reference evidence="2" key="1">
    <citation type="submission" date="2020-08" db="EMBL/GenBank/DDBJ databases">
        <title>Genome public.</title>
        <authorList>
            <person name="Liu C."/>
            <person name="Sun Q."/>
        </authorList>
    </citation>
    <scope>NUCLEOTIDE SEQUENCE</scope>
    <source>
        <strain evidence="2">NSJ-63</strain>
    </source>
</reference>
<proteinExistence type="predicted"/>
<sequence length="371" mass="42704">MKREKGEKKKQISVKKAVWLGIVLPCVLLLGLGTFGLWTAVEGRYTFMQEAAEAGDFQAAERAASVMPDFYRDTATLRKYIQAGRFFENGDYERADAGFSELGDDYLDAKERRIESKFAWGDQQLKEKEFEKAEEIFRELIIEGAAGAEEKIGEVYYSQAKYLLEIYDMSSGDCDPEMVSYLEDAYDCAMKAEINGHPEGAALESALEERFYAEGIKYFEEALQWDGEDMALWEAACSCFVHVPEERENAGDYFMLTCIIVENSDDEKIVEELMERMDFEPVRRTMACWRFLPIYMEGDWESGRHVFTYDWEDGIATSLEIGNAQTYYIQNGVCYGQAGSSEFRLYEFRPVSADTMEIYSFLEEKSYTLKR</sequence>
<feature type="transmembrane region" description="Helical" evidence="1">
    <location>
        <begin position="20"/>
        <end position="41"/>
    </location>
</feature>
<gene>
    <name evidence="2" type="ORF">H8693_05790</name>
</gene>